<organism evidence="4 5">
    <name type="scientific">Smittium culicis</name>
    <dbReference type="NCBI Taxonomy" id="133412"/>
    <lineage>
        <taxon>Eukaryota</taxon>
        <taxon>Fungi</taxon>
        <taxon>Fungi incertae sedis</taxon>
        <taxon>Zoopagomycota</taxon>
        <taxon>Kickxellomycotina</taxon>
        <taxon>Harpellomycetes</taxon>
        <taxon>Harpellales</taxon>
        <taxon>Legeriomycetaceae</taxon>
        <taxon>Smittium</taxon>
    </lineage>
</organism>
<dbReference type="CDD" id="cd05992">
    <property type="entry name" value="PB1"/>
    <property type="match status" value="1"/>
</dbReference>
<dbReference type="CDD" id="cd00014">
    <property type="entry name" value="CH_SF"/>
    <property type="match status" value="1"/>
</dbReference>
<dbReference type="InterPro" id="IPR000270">
    <property type="entry name" value="PB1_dom"/>
</dbReference>
<protein>
    <submittedName>
        <fullName evidence="4">Rho guanine nucleotide exchange factor scd1</fullName>
    </submittedName>
</protein>
<dbReference type="Pfam" id="PF00621">
    <property type="entry name" value="RhoGEF"/>
    <property type="match status" value="1"/>
</dbReference>
<dbReference type="PANTHER" id="PTHR47339:SF1">
    <property type="entry name" value="CELL DIVISION CONTROL PROTEIN 24"/>
    <property type="match status" value="1"/>
</dbReference>
<dbReference type="STRING" id="133412.A0A1R1Y5P6"/>
<dbReference type="Gene3D" id="3.10.20.90">
    <property type="entry name" value="Phosphatidylinositol 3-kinase Catalytic Subunit, Chain A, domain 1"/>
    <property type="match status" value="1"/>
</dbReference>
<name>A0A1R1Y5P6_9FUNG</name>
<dbReference type="InterPro" id="IPR033511">
    <property type="entry name" value="Cdc24/Scd1_PH_dom"/>
</dbReference>
<dbReference type="SMART" id="SM00233">
    <property type="entry name" value="PH"/>
    <property type="match status" value="1"/>
</dbReference>
<dbReference type="CDD" id="cd00160">
    <property type="entry name" value="RhoGEF"/>
    <property type="match status" value="1"/>
</dbReference>
<dbReference type="SUPFAM" id="SSF54277">
    <property type="entry name" value="CAD &amp; PB1 domains"/>
    <property type="match status" value="1"/>
</dbReference>
<accession>A0A1R1Y5P6</accession>
<dbReference type="SUPFAM" id="SSF50729">
    <property type="entry name" value="PH domain-like"/>
    <property type="match status" value="1"/>
</dbReference>
<dbReference type="InterPro" id="IPR010481">
    <property type="entry name" value="Cdc24/Scd1_N"/>
</dbReference>
<dbReference type="InterPro" id="IPR001331">
    <property type="entry name" value="GDS_CDC24_CS"/>
</dbReference>
<dbReference type="InterPro" id="IPR011993">
    <property type="entry name" value="PH-like_dom_sf"/>
</dbReference>
<dbReference type="InterPro" id="IPR000219">
    <property type="entry name" value="DH_dom"/>
</dbReference>
<dbReference type="PROSITE" id="PS50010">
    <property type="entry name" value="DH_2"/>
    <property type="match status" value="1"/>
</dbReference>
<evidence type="ECO:0000313" key="4">
    <source>
        <dbReference type="EMBL" id="OMJ22213.1"/>
    </source>
</evidence>
<dbReference type="GO" id="GO:0031106">
    <property type="term" value="P:septin ring organization"/>
    <property type="evidence" value="ECO:0007669"/>
    <property type="project" value="TreeGrafter"/>
</dbReference>
<dbReference type="Pfam" id="PF00564">
    <property type="entry name" value="PB1"/>
    <property type="match status" value="1"/>
</dbReference>
<feature type="domain" description="DH" evidence="2">
    <location>
        <begin position="193"/>
        <end position="367"/>
    </location>
</feature>
<feature type="domain" description="PB1" evidence="3">
    <location>
        <begin position="692"/>
        <end position="790"/>
    </location>
</feature>
<dbReference type="InterPro" id="IPR053793">
    <property type="entry name" value="PB1-like"/>
</dbReference>
<dbReference type="GO" id="GO:0043332">
    <property type="term" value="C:mating projection tip"/>
    <property type="evidence" value="ECO:0007669"/>
    <property type="project" value="TreeGrafter"/>
</dbReference>
<dbReference type="InterPro" id="IPR053026">
    <property type="entry name" value="CDC42_GEF"/>
</dbReference>
<evidence type="ECO:0000259" key="3">
    <source>
        <dbReference type="PROSITE" id="PS51745"/>
    </source>
</evidence>
<dbReference type="AlphaFoldDB" id="A0A1R1Y5P6"/>
<keyword evidence="5" id="KW-1185">Reference proteome</keyword>
<dbReference type="SMART" id="SM00666">
    <property type="entry name" value="PB1"/>
    <property type="match status" value="1"/>
</dbReference>
<dbReference type="PROSITE" id="PS00741">
    <property type="entry name" value="DH_1"/>
    <property type="match status" value="1"/>
</dbReference>
<comment type="caution">
    <text evidence="4">The sequence shown here is derived from an EMBL/GenBank/DDBJ whole genome shotgun (WGS) entry which is preliminary data.</text>
</comment>
<dbReference type="PROSITE" id="PS51745">
    <property type="entry name" value="PB1"/>
    <property type="match status" value="1"/>
</dbReference>
<dbReference type="OrthoDB" id="1594986at2759"/>
<dbReference type="Proteomes" id="UP000187283">
    <property type="component" value="Unassembled WGS sequence"/>
</dbReference>
<dbReference type="GO" id="GO:0005634">
    <property type="term" value="C:nucleus"/>
    <property type="evidence" value="ECO:0007669"/>
    <property type="project" value="TreeGrafter"/>
</dbReference>
<dbReference type="GO" id="GO:0030010">
    <property type="term" value="P:establishment of cell polarity"/>
    <property type="evidence" value="ECO:0007669"/>
    <property type="project" value="TreeGrafter"/>
</dbReference>
<dbReference type="SMART" id="SM00325">
    <property type="entry name" value="RhoGEF"/>
    <property type="match status" value="1"/>
</dbReference>
<dbReference type="GO" id="GO:0005737">
    <property type="term" value="C:cytoplasm"/>
    <property type="evidence" value="ECO:0007669"/>
    <property type="project" value="TreeGrafter"/>
</dbReference>
<dbReference type="Pfam" id="PF06395">
    <property type="entry name" value="CDC24"/>
    <property type="match status" value="1"/>
</dbReference>
<dbReference type="CDD" id="cd13246">
    <property type="entry name" value="PH_Scd1"/>
    <property type="match status" value="1"/>
</dbReference>
<dbReference type="PANTHER" id="PTHR47339">
    <property type="entry name" value="CELL DIVISION CONTROL PROTEIN 24"/>
    <property type="match status" value="1"/>
</dbReference>
<sequence>MMNTQNNKDGGIERIESSNTLLNRPAPTASIYQKSLDLLDKLACVDGFEIYFENLLVNTSKNEKSRAELYRDPMQLVWEILQKGVSLCVLYNYLCPDDPISAEKQANGGLNVIKKLVYTFLKACKDKNLVEPDDLFTITDLFKDDTNSFVKVLKTVEIIVYHIESKGLLGTSKVIPLPSAYFMDTQLKDPTDNKERIVREFLDTERKYVQDLETLQAYMQELKSKNIVSNDTLRFIFANLNNMVDFQRRFIIGVEANSLSPPIDQRFGALFSSMEEGFSVYEPYCANYDRASKLTISQASALSKLSHIIEPHYELPSMLIKPIQRICKYPLILREMLKLSENDSPAKSDLELGYLVATRITDKVNEARRREGNLDIVRNLIDRIQDWKGYSASSFGELYLNDTFVMSTEDTTRELQVYLFDKILICCREVNDPPTRKSKQNSNSSSNGTLPAGTGNKELKLIGRIFLHSIHKVLNTSKLNVPVLTIFWRDVFMESFKLRCKSDDQLNLWKTTMEKLIAVAVEKHLKQNTSEPSPSQDQKDPLYNKSSLRRLDSYESDEELKNSNSASGLLNRLSEGVYLNLPKSSSYNDFSNRKTFDTYESKNKSSKADFYNKLNSPTPPLPSSVSNIDFTKFNVNNNGMSPLPSNSPSPVSPSMNNKNSENSATRNFNNQIPPISETDETPKKLAPVSNKPYKIKVHFGNDIYVLAVKPDISYQDLLAKVERKIKLCAAPNLAMTSVANSNSSSEFGVRIRYKDEDGDLILVSSDEDVLLAFESALITNSSLNPQPPGNPMSTLNLYTTLF</sequence>
<dbReference type="SUPFAM" id="SSF47576">
    <property type="entry name" value="Calponin-homology domain, CH-domain"/>
    <property type="match status" value="1"/>
</dbReference>
<dbReference type="InterPro" id="IPR001849">
    <property type="entry name" value="PH_domain"/>
</dbReference>
<dbReference type="Gene3D" id="1.20.900.10">
    <property type="entry name" value="Dbl homology (DH) domain"/>
    <property type="match status" value="1"/>
</dbReference>
<dbReference type="Gene3D" id="1.10.418.10">
    <property type="entry name" value="Calponin-like domain"/>
    <property type="match status" value="1"/>
</dbReference>
<dbReference type="SUPFAM" id="SSF48065">
    <property type="entry name" value="DBL homology domain (DH-domain)"/>
    <property type="match status" value="1"/>
</dbReference>
<dbReference type="InterPro" id="IPR035899">
    <property type="entry name" value="DBL_dom_sf"/>
</dbReference>
<dbReference type="GO" id="GO:0035556">
    <property type="term" value="P:intracellular signal transduction"/>
    <property type="evidence" value="ECO:0007669"/>
    <property type="project" value="InterPro"/>
</dbReference>
<dbReference type="InterPro" id="IPR036872">
    <property type="entry name" value="CH_dom_sf"/>
</dbReference>
<evidence type="ECO:0000259" key="2">
    <source>
        <dbReference type="PROSITE" id="PS50010"/>
    </source>
</evidence>
<evidence type="ECO:0000313" key="5">
    <source>
        <dbReference type="Proteomes" id="UP000187283"/>
    </source>
</evidence>
<dbReference type="GO" id="GO:0005085">
    <property type="term" value="F:guanyl-nucleotide exchange factor activity"/>
    <property type="evidence" value="ECO:0007669"/>
    <property type="project" value="InterPro"/>
</dbReference>
<dbReference type="Gene3D" id="2.30.29.30">
    <property type="entry name" value="Pleckstrin-homology domain (PH domain)/Phosphotyrosine-binding domain (PTB)"/>
    <property type="match status" value="1"/>
</dbReference>
<dbReference type="EMBL" id="LSSN01000815">
    <property type="protein sequence ID" value="OMJ22213.1"/>
    <property type="molecule type" value="Genomic_DNA"/>
</dbReference>
<proteinExistence type="predicted"/>
<feature type="region of interest" description="Disordered" evidence="1">
    <location>
        <begin position="434"/>
        <end position="453"/>
    </location>
</feature>
<dbReference type="Pfam" id="PF15411">
    <property type="entry name" value="PH_10"/>
    <property type="match status" value="1"/>
</dbReference>
<feature type="compositionally biased region" description="Polar residues" evidence="1">
    <location>
        <begin position="661"/>
        <end position="673"/>
    </location>
</feature>
<reference evidence="4 5" key="1">
    <citation type="submission" date="2017-01" db="EMBL/GenBank/DDBJ databases">
        <authorList>
            <person name="Mah S.A."/>
            <person name="Swanson W.J."/>
            <person name="Moy G.W."/>
            <person name="Vacquier V.D."/>
        </authorList>
    </citation>
    <scope>NUCLEOTIDE SEQUENCE [LARGE SCALE GENOMIC DNA]</scope>
    <source>
        <strain evidence="4 5">GSMNP</strain>
    </source>
</reference>
<evidence type="ECO:0000256" key="1">
    <source>
        <dbReference type="SAM" id="MobiDB-lite"/>
    </source>
</evidence>
<dbReference type="GO" id="GO:0000935">
    <property type="term" value="C:division septum"/>
    <property type="evidence" value="ECO:0007669"/>
    <property type="project" value="TreeGrafter"/>
</dbReference>
<gene>
    <name evidence="4" type="ORF">AYI70_g3028</name>
</gene>
<feature type="region of interest" description="Disordered" evidence="1">
    <location>
        <begin position="636"/>
        <end position="684"/>
    </location>
</feature>